<reference evidence="2 3" key="1">
    <citation type="submission" date="2020-08" db="EMBL/GenBank/DDBJ databases">
        <title>Genomic Encyclopedia of Type Strains, Phase IV (KMG-IV): sequencing the most valuable type-strain genomes for metagenomic binning, comparative biology and taxonomic classification.</title>
        <authorList>
            <person name="Goeker M."/>
        </authorList>
    </citation>
    <scope>NUCLEOTIDE SEQUENCE [LARGE SCALE GENOMIC DNA]</scope>
    <source>
        <strain evidence="2 3">DSM 105481</strain>
    </source>
</reference>
<name>A0ABR6CP24_9BACI</name>
<dbReference type="EMBL" id="JACJHX010000005">
    <property type="protein sequence ID" value="MBA9026694.1"/>
    <property type="molecule type" value="Genomic_DNA"/>
</dbReference>
<feature type="transmembrane region" description="Helical" evidence="1">
    <location>
        <begin position="44"/>
        <end position="69"/>
    </location>
</feature>
<feature type="transmembrane region" description="Helical" evidence="1">
    <location>
        <begin position="81"/>
        <end position="105"/>
    </location>
</feature>
<evidence type="ECO:0000313" key="3">
    <source>
        <dbReference type="Proteomes" id="UP000626697"/>
    </source>
</evidence>
<proteinExistence type="predicted"/>
<comment type="caution">
    <text evidence="2">The sequence shown here is derived from an EMBL/GenBank/DDBJ whole genome shotgun (WGS) entry which is preliminary data.</text>
</comment>
<keyword evidence="3" id="KW-1185">Reference proteome</keyword>
<keyword evidence="1" id="KW-1133">Transmembrane helix</keyword>
<evidence type="ECO:0000313" key="2">
    <source>
        <dbReference type="EMBL" id="MBA9026694.1"/>
    </source>
</evidence>
<sequence>MWRTNLLVIVSFYILVSLVMATVGGLYAQDFAYYLADQTSKDNLRLFLTIPTILSWVLYIFPIVLTCLLSIKKKISKKISAIYIFITLLIAIPISLFSFFVFAMWMG</sequence>
<protein>
    <submittedName>
        <fullName evidence="2">Nitric oxide reductase large subunit</fullName>
    </submittedName>
</protein>
<dbReference type="Proteomes" id="UP000626697">
    <property type="component" value="Unassembled WGS sequence"/>
</dbReference>
<dbReference type="RefSeq" id="WP_182502487.1">
    <property type="nucleotide sequence ID" value="NZ_JACJHX010000005.1"/>
</dbReference>
<keyword evidence="1" id="KW-0812">Transmembrane</keyword>
<evidence type="ECO:0000256" key="1">
    <source>
        <dbReference type="SAM" id="Phobius"/>
    </source>
</evidence>
<keyword evidence="1" id="KW-0472">Membrane</keyword>
<organism evidence="2 3">
    <name type="scientific">Peribacillus huizhouensis</name>
    <dbReference type="NCBI Taxonomy" id="1501239"/>
    <lineage>
        <taxon>Bacteria</taxon>
        <taxon>Bacillati</taxon>
        <taxon>Bacillota</taxon>
        <taxon>Bacilli</taxon>
        <taxon>Bacillales</taxon>
        <taxon>Bacillaceae</taxon>
        <taxon>Peribacillus</taxon>
    </lineage>
</organism>
<gene>
    <name evidence="2" type="ORF">HNP81_001979</name>
</gene>
<accession>A0ABR6CP24</accession>